<evidence type="ECO:0000313" key="2">
    <source>
        <dbReference type="Proteomes" id="UP000577362"/>
    </source>
</evidence>
<sequence>MRETDFLELYIRLRTEPELTPFEIGAEDVVVRQGTGDYWRGFRERKTRLK</sequence>
<organism evidence="1 2">
    <name type="scientific">Chelatococcus caeni</name>
    <dbReference type="NCBI Taxonomy" id="1348468"/>
    <lineage>
        <taxon>Bacteria</taxon>
        <taxon>Pseudomonadati</taxon>
        <taxon>Pseudomonadota</taxon>
        <taxon>Alphaproteobacteria</taxon>
        <taxon>Hyphomicrobiales</taxon>
        <taxon>Chelatococcaceae</taxon>
        <taxon>Chelatococcus</taxon>
    </lineage>
</organism>
<proteinExistence type="predicted"/>
<evidence type="ECO:0000313" key="1">
    <source>
        <dbReference type="EMBL" id="MBB4015877.1"/>
    </source>
</evidence>
<reference evidence="1 2" key="1">
    <citation type="submission" date="2020-08" db="EMBL/GenBank/DDBJ databases">
        <title>Genomic Encyclopedia of Type Strains, Phase IV (KMG-IV): sequencing the most valuable type-strain genomes for metagenomic binning, comparative biology and taxonomic classification.</title>
        <authorList>
            <person name="Goeker M."/>
        </authorList>
    </citation>
    <scope>NUCLEOTIDE SEQUENCE [LARGE SCALE GENOMIC DNA]</scope>
    <source>
        <strain evidence="1 2">DSM 103737</strain>
    </source>
</reference>
<accession>A0A840C041</accession>
<keyword evidence="2" id="KW-1185">Reference proteome</keyword>
<dbReference type="EMBL" id="JACIEN010000001">
    <property type="protein sequence ID" value="MBB4015877.1"/>
    <property type="molecule type" value="Genomic_DNA"/>
</dbReference>
<protein>
    <submittedName>
        <fullName evidence="1">Uncharacterized protein</fullName>
    </submittedName>
</protein>
<name>A0A840C041_9HYPH</name>
<dbReference type="Proteomes" id="UP000577362">
    <property type="component" value="Unassembled WGS sequence"/>
</dbReference>
<dbReference type="AlphaFoldDB" id="A0A840C041"/>
<gene>
    <name evidence="1" type="ORF">GGR16_000883</name>
</gene>
<comment type="caution">
    <text evidence="1">The sequence shown here is derived from an EMBL/GenBank/DDBJ whole genome shotgun (WGS) entry which is preliminary data.</text>
</comment>